<sequence>MGQTRQNNGEVCRLHEELFALVMEAVAPWAFATSSERDNRACENWCVRDISLGDGQALICIMHVTSRSQYTALVCCLGDPEVVAVSYKSGNLGMLNPYLDCGNKLETDLDGPGCWNVFSVTFCAEPGAQAVRYLRKGEVCEVRINRFDAFSIVDWESNQPVEEYLGVKVNGVWKKPVVVAIPYTIDYVTACWRKAVYRDDGLRSRWNRWITAAFVELCGADRAILQQEMMAALAVEKDPVFYRAFTQERRKFLDREKRPLDELLLKV</sequence>
<evidence type="ECO:0000313" key="1">
    <source>
        <dbReference type="EMBL" id="VAV99908.1"/>
    </source>
</evidence>
<proteinExistence type="predicted"/>
<protein>
    <submittedName>
        <fullName evidence="1">Uncharacterized protein</fullName>
    </submittedName>
</protein>
<name>A0A3B0SGK9_9ZZZZ</name>
<organism evidence="1">
    <name type="scientific">hydrothermal vent metagenome</name>
    <dbReference type="NCBI Taxonomy" id="652676"/>
    <lineage>
        <taxon>unclassified sequences</taxon>
        <taxon>metagenomes</taxon>
        <taxon>ecological metagenomes</taxon>
    </lineage>
</organism>
<dbReference type="EMBL" id="UOEC01000167">
    <property type="protein sequence ID" value="VAV99908.1"/>
    <property type="molecule type" value="Genomic_DNA"/>
</dbReference>
<reference evidence="1" key="1">
    <citation type="submission" date="2018-06" db="EMBL/GenBank/DDBJ databases">
        <authorList>
            <person name="Zhirakovskaya E."/>
        </authorList>
    </citation>
    <scope>NUCLEOTIDE SEQUENCE</scope>
</reference>
<dbReference type="AlphaFoldDB" id="A0A3B0SGK9"/>
<gene>
    <name evidence="1" type="ORF">MNBD_ALPHA08-2188</name>
</gene>
<accession>A0A3B0SGK9</accession>